<dbReference type="EMBL" id="VJMH01005705">
    <property type="protein sequence ID" value="KAF0693378.1"/>
    <property type="molecule type" value="Genomic_DNA"/>
</dbReference>
<protein>
    <submittedName>
        <fullName evidence="3">Aste57867_15656 protein</fullName>
    </submittedName>
</protein>
<reference evidence="2" key="2">
    <citation type="submission" date="2019-06" db="EMBL/GenBank/DDBJ databases">
        <title>Genomics analysis of Aphanomyces spp. identifies a new class of oomycete effector associated with host adaptation.</title>
        <authorList>
            <person name="Gaulin E."/>
        </authorList>
    </citation>
    <scope>NUCLEOTIDE SEQUENCE</scope>
    <source>
        <strain evidence="2">CBS 578.67</strain>
    </source>
</reference>
<feature type="region of interest" description="Disordered" evidence="1">
    <location>
        <begin position="27"/>
        <end position="59"/>
    </location>
</feature>
<name>A0A485L4J6_9STRA</name>
<dbReference type="AlphaFoldDB" id="A0A485L4J6"/>
<keyword evidence="4" id="KW-1185">Reference proteome</keyword>
<proteinExistence type="predicted"/>
<evidence type="ECO:0000256" key="1">
    <source>
        <dbReference type="SAM" id="MobiDB-lite"/>
    </source>
</evidence>
<feature type="region of interest" description="Disordered" evidence="1">
    <location>
        <begin position="77"/>
        <end position="96"/>
    </location>
</feature>
<accession>A0A485L4J6</accession>
<reference evidence="3 4" key="1">
    <citation type="submission" date="2019-03" db="EMBL/GenBank/DDBJ databases">
        <authorList>
            <person name="Gaulin E."/>
            <person name="Dumas B."/>
        </authorList>
    </citation>
    <scope>NUCLEOTIDE SEQUENCE [LARGE SCALE GENOMIC DNA]</scope>
    <source>
        <strain evidence="3">CBS 568.67</strain>
    </source>
</reference>
<dbReference type="EMBL" id="CAADRA010005726">
    <property type="protein sequence ID" value="VFT92451.1"/>
    <property type="molecule type" value="Genomic_DNA"/>
</dbReference>
<organism evidence="3 4">
    <name type="scientific">Aphanomyces stellatus</name>
    <dbReference type="NCBI Taxonomy" id="120398"/>
    <lineage>
        <taxon>Eukaryota</taxon>
        <taxon>Sar</taxon>
        <taxon>Stramenopiles</taxon>
        <taxon>Oomycota</taxon>
        <taxon>Saprolegniomycetes</taxon>
        <taxon>Saprolegniales</taxon>
        <taxon>Verrucalvaceae</taxon>
        <taxon>Aphanomyces</taxon>
    </lineage>
</organism>
<dbReference type="Proteomes" id="UP000332933">
    <property type="component" value="Unassembled WGS sequence"/>
</dbReference>
<evidence type="ECO:0000313" key="2">
    <source>
        <dbReference type="EMBL" id="KAF0693378.1"/>
    </source>
</evidence>
<evidence type="ECO:0000313" key="3">
    <source>
        <dbReference type="EMBL" id="VFT92451.1"/>
    </source>
</evidence>
<sequence>MMDRRGSPDTMQKAAQNLQDAILNARKIRRGKTMMPHDTPEEASDDDGSVARRRSHSKGTSALALWLQEEYLESSDDEVSMGSTLSDAEDGGGDDVSVNDNQVSPCNSPVLEVRHALSAGAPLSPRRDETESPCPAMFDAAVSHVQAHMAELELLRSTLMQKVQDAVSHIDTFVGFVTGQPSVDVDASSLDFARVDEIVAVWEHRLTRWRCAHEVSLGRQHEAASIRLQEQHWKTMATLQIAHDHENQMLQEEFLSRRWHDLMETSVPSCESRGMEVEEWLSRCLEWKDRALTAEHSAHSQADANELLRLQLASIDTRLQEAISQVQLHNEIAQHAQAAQVHEMKEIEALNYKLLNTLVRQDEQLRLKEAVMARSLEQLRVDREELAADHMAFEVQKHAILKELKGVCDYFSDQCETSRDDKETQRAWRKIAQCALDNHTAS</sequence>
<dbReference type="OrthoDB" id="79636at2759"/>
<evidence type="ECO:0000313" key="4">
    <source>
        <dbReference type="Proteomes" id="UP000332933"/>
    </source>
</evidence>
<gene>
    <name evidence="3" type="primary">Aste57867_15656</name>
    <name evidence="2" type="ORF">As57867_015600</name>
    <name evidence="3" type="ORF">ASTE57867_15656</name>
</gene>